<dbReference type="EMBL" id="JAGRQC010000001">
    <property type="protein sequence ID" value="MBR0551289.1"/>
    <property type="molecule type" value="Genomic_DNA"/>
</dbReference>
<evidence type="ECO:0000256" key="1">
    <source>
        <dbReference type="ARBA" id="ARBA00008791"/>
    </source>
</evidence>
<reference evidence="3" key="1">
    <citation type="submission" date="2021-04" db="EMBL/GenBank/DDBJ databases">
        <title>Ouciella asimina sp. nov., isolated from the surface seawater in the hydrothermal field of Okinawa Trough.</title>
        <authorList>
            <person name="Shuang W."/>
        </authorList>
    </citation>
    <scope>NUCLEOTIDE SEQUENCE</scope>
    <source>
        <strain evidence="3">LXI357</strain>
    </source>
</reference>
<dbReference type="SUPFAM" id="SSF52402">
    <property type="entry name" value="Adenine nucleotide alpha hydrolases-like"/>
    <property type="match status" value="2"/>
</dbReference>
<dbReference type="CDD" id="cd00293">
    <property type="entry name" value="USP-like"/>
    <property type="match status" value="2"/>
</dbReference>
<dbReference type="Pfam" id="PF00582">
    <property type="entry name" value="Usp"/>
    <property type="match status" value="2"/>
</dbReference>
<feature type="domain" description="UspA" evidence="2">
    <location>
        <begin position="4"/>
        <end position="127"/>
    </location>
</feature>
<proteinExistence type="inferred from homology"/>
<evidence type="ECO:0000313" key="4">
    <source>
        <dbReference type="Proteomes" id="UP000676996"/>
    </source>
</evidence>
<dbReference type="PRINTS" id="PR01438">
    <property type="entry name" value="UNVRSLSTRESS"/>
</dbReference>
<dbReference type="PANTHER" id="PTHR46268:SF6">
    <property type="entry name" value="UNIVERSAL STRESS PROTEIN UP12"/>
    <property type="match status" value="1"/>
</dbReference>
<dbReference type="RefSeq" id="WP_284052571.1">
    <property type="nucleotide sequence ID" value="NZ_JAGRQC010000001.1"/>
</dbReference>
<dbReference type="PANTHER" id="PTHR46268">
    <property type="entry name" value="STRESS RESPONSE PROTEIN NHAX"/>
    <property type="match status" value="1"/>
</dbReference>
<protein>
    <submittedName>
        <fullName evidence="3">Universal stress protein</fullName>
    </submittedName>
</protein>
<name>A0A8T4IGA9_9SPHN</name>
<sequence>MPTDKVLLATDLSARCDRATDRAFLIADQLGSSVVLLHVVRSDADADELLRKAKGALESIIGHRSSDWDVIVRTGKVEPEILSAAAQIDPRVIVTGVARFNDVEDHVLGTAVDHLVRRSDVPVLVVKQRALRPYRRILVATDFSKHSLAAVQAALSLFPAAHIEVLHCSHNAYGAWLDESETAQEIAHEAAAEMDAFMAKVDTSAHDGPPPAARLEIGETQTCIGRVMRDDAFDLLVMGTHGRGWFAQATIGSTASSVLNFVDCDVLMVRTFP</sequence>
<comment type="caution">
    <text evidence="3">The sequence shown here is derived from an EMBL/GenBank/DDBJ whole genome shotgun (WGS) entry which is preliminary data.</text>
</comment>
<dbReference type="Proteomes" id="UP000676996">
    <property type="component" value="Unassembled WGS sequence"/>
</dbReference>
<dbReference type="AlphaFoldDB" id="A0A8T4IGA9"/>
<dbReference type="InterPro" id="IPR006016">
    <property type="entry name" value="UspA"/>
</dbReference>
<organism evidence="3 4">
    <name type="scientific">Stakelama marina</name>
    <dbReference type="NCBI Taxonomy" id="2826939"/>
    <lineage>
        <taxon>Bacteria</taxon>
        <taxon>Pseudomonadati</taxon>
        <taxon>Pseudomonadota</taxon>
        <taxon>Alphaproteobacteria</taxon>
        <taxon>Sphingomonadales</taxon>
        <taxon>Sphingomonadaceae</taxon>
        <taxon>Stakelama</taxon>
    </lineage>
</organism>
<evidence type="ECO:0000313" key="3">
    <source>
        <dbReference type="EMBL" id="MBR0551289.1"/>
    </source>
</evidence>
<keyword evidence="4" id="KW-1185">Reference proteome</keyword>
<accession>A0A8T4IGA9</accession>
<evidence type="ECO:0000259" key="2">
    <source>
        <dbReference type="Pfam" id="PF00582"/>
    </source>
</evidence>
<feature type="domain" description="UspA" evidence="2">
    <location>
        <begin position="134"/>
        <end position="270"/>
    </location>
</feature>
<gene>
    <name evidence="3" type="ORF">J7S20_02075</name>
</gene>
<comment type="similarity">
    <text evidence="1">Belongs to the universal stress protein A family.</text>
</comment>
<dbReference type="InterPro" id="IPR014729">
    <property type="entry name" value="Rossmann-like_a/b/a_fold"/>
</dbReference>
<dbReference type="Gene3D" id="3.40.50.620">
    <property type="entry name" value="HUPs"/>
    <property type="match status" value="2"/>
</dbReference>
<dbReference type="InterPro" id="IPR006015">
    <property type="entry name" value="Universal_stress_UspA"/>
</dbReference>